<dbReference type="SUPFAM" id="SSF51905">
    <property type="entry name" value="FAD/NAD(P)-binding domain"/>
    <property type="match status" value="1"/>
</dbReference>
<dbReference type="RefSeq" id="WP_079649353.1">
    <property type="nucleotide sequence ID" value="NZ_FUYM01000007.1"/>
</dbReference>
<keyword evidence="4" id="KW-0274">FAD</keyword>
<evidence type="ECO:0000259" key="6">
    <source>
        <dbReference type="Pfam" id="PF00732"/>
    </source>
</evidence>
<dbReference type="InterPro" id="IPR051473">
    <property type="entry name" value="P2Ox-like"/>
</dbReference>
<dbReference type="AlphaFoldDB" id="A0A1T5EWA1"/>
<evidence type="ECO:0000256" key="1">
    <source>
        <dbReference type="ARBA" id="ARBA00001974"/>
    </source>
</evidence>
<dbReference type="SUPFAM" id="SSF54373">
    <property type="entry name" value="FAD-linked reductases, C-terminal domain"/>
    <property type="match status" value="1"/>
</dbReference>
<evidence type="ECO:0000256" key="3">
    <source>
        <dbReference type="ARBA" id="ARBA00022630"/>
    </source>
</evidence>
<reference evidence="9" key="1">
    <citation type="submission" date="2017-02" db="EMBL/GenBank/DDBJ databases">
        <authorList>
            <person name="Varghese N."/>
            <person name="Submissions S."/>
        </authorList>
    </citation>
    <scope>NUCLEOTIDE SEQUENCE [LARGE SCALE GENOMIC DNA]</scope>
    <source>
        <strain evidence="9">UM2</strain>
    </source>
</reference>
<dbReference type="GO" id="GO:0050660">
    <property type="term" value="F:flavin adenine dinucleotide binding"/>
    <property type="evidence" value="ECO:0007669"/>
    <property type="project" value="InterPro"/>
</dbReference>
<dbReference type="OrthoDB" id="9798604at2"/>
<keyword evidence="5" id="KW-0560">Oxidoreductase</keyword>
<dbReference type="EMBL" id="FUYM01000007">
    <property type="protein sequence ID" value="SKB87990.1"/>
    <property type="molecule type" value="Genomic_DNA"/>
</dbReference>
<evidence type="ECO:0000313" key="9">
    <source>
        <dbReference type="Proteomes" id="UP000189818"/>
    </source>
</evidence>
<evidence type="ECO:0000256" key="4">
    <source>
        <dbReference type="ARBA" id="ARBA00022827"/>
    </source>
</evidence>
<name>A0A1T5EWA1_9SPHN</name>
<keyword evidence="3" id="KW-0285">Flavoprotein</keyword>
<dbReference type="Proteomes" id="UP000189818">
    <property type="component" value="Unassembled WGS sequence"/>
</dbReference>
<dbReference type="GO" id="GO:0016614">
    <property type="term" value="F:oxidoreductase activity, acting on CH-OH group of donors"/>
    <property type="evidence" value="ECO:0007669"/>
    <property type="project" value="InterPro"/>
</dbReference>
<evidence type="ECO:0000259" key="7">
    <source>
        <dbReference type="Pfam" id="PF05199"/>
    </source>
</evidence>
<gene>
    <name evidence="8" type="ORF">SAMN06295920_107271</name>
</gene>
<dbReference type="Pfam" id="PF00732">
    <property type="entry name" value="GMC_oxred_N"/>
    <property type="match status" value="1"/>
</dbReference>
<dbReference type="Pfam" id="PF05199">
    <property type="entry name" value="GMC_oxred_C"/>
    <property type="match status" value="1"/>
</dbReference>
<comment type="cofactor">
    <cofactor evidence="1">
        <name>FAD</name>
        <dbReference type="ChEBI" id="CHEBI:57692"/>
    </cofactor>
</comment>
<proteinExistence type="inferred from homology"/>
<feature type="domain" description="Glucose-methanol-choline oxidoreductase N-terminal" evidence="6">
    <location>
        <begin position="82"/>
        <end position="311"/>
    </location>
</feature>
<dbReference type="PANTHER" id="PTHR42784">
    <property type="entry name" value="PYRANOSE 2-OXIDASE"/>
    <property type="match status" value="1"/>
</dbReference>
<comment type="similarity">
    <text evidence="2">Belongs to the GMC oxidoreductase family.</text>
</comment>
<evidence type="ECO:0000256" key="2">
    <source>
        <dbReference type="ARBA" id="ARBA00010790"/>
    </source>
</evidence>
<keyword evidence="9" id="KW-1185">Reference proteome</keyword>
<sequence>MTSSTFDAIVVGSGISGGWAAKELTERGARVLLIERGRMVRHGEDYPGEHKAPWEFPFRGFGDRLLYERDYPVQRRGRGFEEGSVQFFVNDREHPYQVEPGTHFSWLRGYQVGGRSLMWGRASFRLSDFNFSENKRDGHGIDWPIRYADVAPWYDHVERFIGVSGAREGIDELPDGEFLPPFAMNCIEEHAKKAIESRFPGRRMINERTAVLSRDHNGRSACHLCGPCHRGCSTGSYFSTQSSTLPAAQATGRLTIMTDTIVAGVDYDPQSKRVTAVRTINSKIGTHETIGARLIFLNASTLGTIQILLNSRNESFPDGLANRSGAVGRGIMDTLKGPMITGTFAGFDQFQPVGNRPTGIYIPRFRNLAGRRDADFLRGYGYQGSGSRALWTRGVESRSIGPALKAELRKPGPWTIMLGGMGEPLPNDDNIVRLDPARTDQWGLPQLLVSHRWTANEERMAQDMADQGEAMLRAAGAVKVSTIREIKPGGETNHEMGGARMGHDPRESVLNGFNQAHDIPNLFVTDGSCMTSSPCQNPSLTYMALTARAADHAMTQLQQGAL</sequence>
<dbReference type="InterPro" id="IPR036188">
    <property type="entry name" value="FAD/NAD-bd_sf"/>
</dbReference>
<dbReference type="InterPro" id="IPR000172">
    <property type="entry name" value="GMC_OxRdtase_N"/>
</dbReference>
<evidence type="ECO:0000256" key="5">
    <source>
        <dbReference type="ARBA" id="ARBA00023002"/>
    </source>
</evidence>
<protein>
    <submittedName>
        <fullName evidence="8">Choline dehydrogenase</fullName>
    </submittedName>
</protein>
<feature type="domain" description="Glucose-methanol-choline oxidoreductase C-terminal" evidence="7">
    <location>
        <begin position="426"/>
        <end position="545"/>
    </location>
</feature>
<dbReference type="STRING" id="439228.SAMN06295920_107271"/>
<accession>A0A1T5EWA1</accession>
<dbReference type="PANTHER" id="PTHR42784:SF1">
    <property type="entry name" value="PYRANOSE 2-OXIDASE"/>
    <property type="match status" value="1"/>
</dbReference>
<organism evidence="8 9">
    <name type="scientific">Rhizorhabdus histidinilytica</name>
    <dbReference type="NCBI Taxonomy" id="439228"/>
    <lineage>
        <taxon>Bacteria</taxon>
        <taxon>Pseudomonadati</taxon>
        <taxon>Pseudomonadota</taxon>
        <taxon>Alphaproteobacteria</taxon>
        <taxon>Sphingomonadales</taxon>
        <taxon>Sphingomonadaceae</taxon>
        <taxon>Rhizorhabdus</taxon>
    </lineage>
</organism>
<dbReference type="Pfam" id="PF13450">
    <property type="entry name" value="NAD_binding_8"/>
    <property type="match status" value="1"/>
</dbReference>
<evidence type="ECO:0000313" key="8">
    <source>
        <dbReference type="EMBL" id="SKB87990.1"/>
    </source>
</evidence>
<dbReference type="InterPro" id="IPR007867">
    <property type="entry name" value="GMC_OxRtase_C"/>
</dbReference>
<dbReference type="Gene3D" id="3.50.50.60">
    <property type="entry name" value="FAD/NAD(P)-binding domain"/>
    <property type="match status" value="2"/>
</dbReference>